<name>A0A1D8S424_9EURY</name>
<dbReference type="PANTHER" id="PTHR42788:SF13">
    <property type="entry name" value="ALIPHATIC SULFONATES IMPORT ATP-BINDING PROTEIN SSUB"/>
    <property type="match status" value="1"/>
</dbReference>
<dbReference type="CDD" id="cd03293">
    <property type="entry name" value="ABC_NrtD_SsuB_transporters"/>
    <property type="match status" value="1"/>
</dbReference>
<dbReference type="InterPro" id="IPR027417">
    <property type="entry name" value="P-loop_NTPase"/>
</dbReference>
<dbReference type="Gene3D" id="3.40.50.300">
    <property type="entry name" value="P-loop containing nucleotide triphosphate hydrolases"/>
    <property type="match status" value="1"/>
</dbReference>
<dbReference type="Proteomes" id="UP000185608">
    <property type="component" value="Chromosome"/>
</dbReference>
<reference evidence="5 6" key="1">
    <citation type="submission" date="2016-06" db="EMBL/GenBank/DDBJ databases">
        <title>Discovery of anaerobic lithoheterotrophic haloarchaeon capable of sulfur respiration by hydrogen and formate.</title>
        <authorList>
            <person name="Sorokin D.Y."/>
            <person name="Kublanov I.V."/>
            <person name="Roman P."/>
            <person name="Sinninghe Damste J.S."/>
            <person name="Golyshin P.N."/>
            <person name="Rojo D."/>
            <person name="Ciordia S."/>
            <person name="Mena Md.C."/>
            <person name="Ferrer M."/>
            <person name="Smedile F."/>
            <person name="Messina E."/>
            <person name="La Cono V."/>
            <person name="Yakimov M.M."/>
        </authorList>
    </citation>
    <scope>NUCLEOTIDE SEQUENCE [LARGE SCALE GENOMIC DNA]</scope>
    <source>
        <strain evidence="5 6">HTSR1</strain>
    </source>
</reference>
<keyword evidence="2" id="KW-0547">Nucleotide-binding</keyword>
<evidence type="ECO:0000256" key="2">
    <source>
        <dbReference type="ARBA" id="ARBA00022741"/>
    </source>
</evidence>
<accession>A0A1D8S424</accession>
<evidence type="ECO:0000256" key="3">
    <source>
        <dbReference type="ARBA" id="ARBA00022840"/>
    </source>
</evidence>
<dbReference type="AlphaFoldDB" id="A0A1D8S424"/>
<dbReference type="EMBL" id="CP016070">
    <property type="protein sequence ID" value="AOW80106.1"/>
    <property type="molecule type" value="Genomic_DNA"/>
</dbReference>
<protein>
    <submittedName>
        <fullName evidence="5">Sulfonate ABC transporter ATP-binding protein</fullName>
    </submittedName>
</protein>
<dbReference type="PANTHER" id="PTHR42788">
    <property type="entry name" value="TAURINE IMPORT ATP-BINDING PROTEIN-RELATED"/>
    <property type="match status" value="1"/>
</dbReference>
<sequence length="266" mass="28703">MSRASITVENVSKHYETDSGVQHALSGVDLSIEDGEFVSIVGPSGCGKTTLLRLLAGLESPTSGRILVNGEMVTGPGPDRGLVFQAATLYPWRTVAENVRFALEVDDTSSAAADRRVQTLLQMVGLTDRAAAYPDELSGGMAKRVGIARALAPDPEILLLDEPFSDLDVATRESLQADLLSLWRDLGKTVVLVTHTVGEAVRLSDRVLVIQGQPGQVGTDLDVDIDRPRDPQTDSFKPYVNAIRRTIRADARTDQPTTQPVHTDHP</sequence>
<evidence type="ECO:0000313" key="6">
    <source>
        <dbReference type="Proteomes" id="UP000185608"/>
    </source>
</evidence>
<evidence type="ECO:0000256" key="1">
    <source>
        <dbReference type="ARBA" id="ARBA00022448"/>
    </source>
</evidence>
<dbReference type="GO" id="GO:0016887">
    <property type="term" value="F:ATP hydrolysis activity"/>
    <property type="evidence" value="ECO:0007669"/>
    <property type="project" value="InterPro"/>
</dbReference>
<dbReference type="InterPro" id="IPR003593">
    <property type="entry name" value="AAA+_ATPase"/>
</dbReference>
<dbReference type="SMART" id="SM00382">
    <property type="entry name" value="AAA"/>
    <property type="match status" value="1"/>
</dbReference>
<feature type="domain" description="ABC transporter" evidence="4">
    <location>
        <begin position="6"/>
        <end position="237"/>
    </location>
</feature>
<dbReference type="InterPro" id="IPR003439">
    <property type="entry name" value="ABC_transporter-like_ATP-bd"/>
</dbReference>
<dbReference type="Pfam" id="PF00005">
    <property type="entry name" value="ABC_tran"/>
    <property type="match status" value="1"/>
</dbReference>
<dbReference type="GO" id="GO:0005524">
    <property type="term" value="F:ATP binding"/>
    <property type="evidence" value="ECO:0007669"/>
    <property type="project" value="UniProtKB-KW"/>
</dbReference>
<evidence type="ECO:0000313" key="5">
    <source>
        <dbReference type="EMBL" id="AOW80106.1"/>
    </source>
</evidence>
<dbReference type="InterPro" id="IPR017871">
    <property type="entry name" value="ABC_transporter-like_CS"/>
</dbReference>
<evidence type="ECO:0000259" key="4">
    <source>
        <dbReference type="PROSITE" id="PS50893"/>
    </source>
</evidence>
<dbReference type="InterPro" id="IPR050166">
    <property type="entry name" value="ABC_transporter_ATP-bind"/>
</dbReference>
<keyword evidence="3 5" id="KW-0067">ATP-binding</keyword>
<dbReference type="PROSITE" id="PS00211">
    <property type="entry name" value="ABC_TRANSPORTER_1"/>
    <property type="match status" value="1"/>
</dbReference>
<keyword evidence="1" id="KW-0813">Transport</keyword>
<dbReference type="RefSeq" id="WP_070364823.1">
    <property type="nucleotide sequence ID" value="NZ_CP016070.1"/>
</dbReference>
<dbReference type="SUPFAM" id="SSF52540">
    <property type="entry name" value="P-loop containing nucleoside triphosphate hydrolases"/>
    <property type="match status" value="1"/>
</dbReference>
<dbReference type="GeneID" id="29828920"/>
<dbReference type="PROSITE" id="PS50893">
    <property type="entry name" value="ABC_TRANSPORTER_2"/>
    <property type="match status" value="1"/>
</dbReference>
<proteinExistence type="predicted"/>
<dbReference type="STRING" id="1873524.HSR6_0935"/>
<dbReference type="KEGG" id="halh:HTSR_0921"/>
<organism evidence="5 6">
    <name type="scientific">Halodesulfurarchaeum formicicum</name>
    <dbReference type="NCBI Taxonomy" id="1873524"/>
    <lineage>
        <taxon>Archaea</taxon>
        <taxon>Methanobacteriati</taxon>
        <taxon>Methanobacteriota</taxon>
        <taxon>Stenosarchaea group</taxon>
        <taxon>Halobacteria</taxon>
        <taxon>Halobacteriales</taxon>
        <taxon>Halobacteriaceae</taxon>
        <taxon>Halodesulfurarchaeum</taxon>
    </lineage>
</organism>
<gene>
    <name evidence="5" type="ORF">HTSR_0921</name>
</gene>